<evidence type="ECO:0000313" key="1">
    <source>
        <dbReference type="EMBL" id="SDQ88887.1"/>
    </source>
</evidence>
<name>A0A1H1EJH7_9EURY</name>
<evidence type="ECO:0000313" key="2">
    <source>
        <dbReference type="Proteomes" id="UP000199289"/>
    </source>
</evidence>
<dbReference type="Proteomes" id="UP000199289">
    <property type="component" value="Unassembled WGS sequence"/>
</dbReference>
<organism evidence="1 2">
    <name type="scientific">Halopelagius longus</name>
    <dbReference type="NCBI Taxonomy" id="1236180"/>
    <lineage>
        <taxon>Archaea</taxon>
        <taxon>Methanobacteriati</taxon>
        <taxon>Methanobacteriota</taxon>
        <taxon>Stenosarchaea group</taxon>
        <taxon>Halobacteria</taxon>
        <taxon>Halobacteriales</taxon>
        <taxon>Haloferacaceae</taxon>
    </lineage>
</organism>
<sequence>MLADREAILLGSIGESNGAPVETAITGEDNSLVILMRDLLGNRLDRLDRLDRQSADFLDHLPL</sequence>
<dbReference type="AlphaFoldDB" id="A0A1H1EJH7"/>
<accession>A0A1H1EJH7</accession>
<dbReference type="EMBL" id="FNKQ01000003">
    <property type="protein sequence ID" value="SDQ88887.1"/>
    <property type="molecule type" value="Genomic_DNA"/>
</dbReference>
<reference evidence="2" key="1">
    <citation type="submission" date="2016-10" db="EMBL/GenBank/DDBJ databases">
        <authorList>
            <person name="Varghese N."/>
            <person name="Submissions S."/>
        </authorList>
    </citation>
    <scope>NUCLEOTIDE SEQUENCE [LARGE SCALE GENOMIC DNA]</scope>
    <source>
        <strain evidence="2">CGMCC 1.12397</strain>
    </source>
</reference>
<proteinExistence type="predicted"/>
<gene>
    <name evidence="1" type="ORF">SAMN05216278_2936</name>
</gene>
<protein>
    <submittedName>
        <fullName evidence="1">Uncharacterized protein</fullName>
    </submittedName>
</protein>
<dbReference type="RefSeq" id="WP_139172802.1">
    <property type="nucleotide sequence ID" value="NZ_FNKQ01000003.1"/>
</dbReference>